<dbReference type="Gene3D" id="3.40.50.720">
    <property type="entry name" value="NAD(P)-binding Rossmann-like Domain"/>
    <property type="match status" value="1"/>
</dbReference>
<dbReference type="GO" id="GO:0016491">
    <property type="term" value="F:oxidoreductase activity"/>
    <property type="evidence" value="ECO:0007669"/>
    <property type="project" value="TreeGrafter"/>
</dbReference>
<dbReference type="GO" id="GO:0008202">
    <property type="term" value="P:steroid metabolic process"/>
    <property type="evidence" value="ECO:0007669"/>
    <property type="project" value="TreeGrafter"/>
</dbReference>
<protein>
    <submittedName>
        <fullName evidence="2">Short-chain dehydrogenase/reductase</fullName>
    </submittedName>
</protein>
<evidence type="ECO:0000313" key="3">
    <source>
        <dbReference type="Proteomes" id="UP000597444"/>
    </source>
</evidence>
<dbReference type="PRINTS" id="PR00081">
    <property type="entry name" value="GDHRDH"/>
</dbReference>
<dbReference type="EMBL" id="BNJK01000001">
    <property type="protein sequence ID" value="GHO90937.1"/>
    <property type="molecule type" value="Genomic_DNA"/>
</dbReference>
<gene>
    <name evidence="2" type="ORF">KSF_009850</name>
</gene>
<name>A0A8J3MYJ1_9CHLR</name>
<keyword evidence="3" id="KW-1185">Reference proteome</keyword>
<organism evidence="2 3">
    <name type="scientific">Reticulibacter mediterranei</name>
    <dbReference type="NCBI Taxonomy" id="2778369"/>
    <lineage>
        <taxon>Bacteria</taxon>
        <taxon>Bacillati</taxon>
        <taxon>Chloroflexota</taxon>
        <taxon>Ktedonobacteria</taxon>
        <taxon>Ktedonobacterales</taxon>
        <taxon>Reticulibacteraceae</taxon>
        <taxon>Reticulibacter</taxon>
    </lineage>
</organism>
<dbReference type="InterPro" id="IPR036291">
    <property type="entry name" value="NAD(P)-bd_dom_sf"/>
</dbReference>
<dbReference type="InterPro" id="IPR002347">
    <property type="entry name" value="SDR_fam"/>
</dbReference>
<dbReference type="Pfam" id="PF00106">
    <property type="entry name" value="adh_short"/>
    <property type="match status" value="1"/>
</dbReference>
<dbReference type="CDD" id="cd05374">
    <property type="entry name" value="17beta-HSD-like_SDR_c"/>
    <property type="match status" value="1"/>
</dbReference>
<reference evidence="2" key="1">
    <citation type="submission" date="2020-10" db="EMBL/GenBank/DDBJ databases">
        <title>Taxonomic study of unclassified bacteria belonging to the class Ktedonobacteria.</title>
        <authorList>
            <person name="Yabe S."/>
            <person name="Wang C.M."/>
            <person name="Zheng Y."/>
            <person name="Sakai Y."/>
            <person name="Cavaletti L."/>
            <person name="Monciardini P."/>
            <person name="Donadio S."/>
        </authorList>
    </citation>
    <scope>NUCLEOTIDE SEQUENCE</scope>
    <source>
        <strain evidence="2">ID150040</strain>
    </source>
</reference>
<dbReference type="PANTHER" id="PTHR43313">
    <property type="entry name" value="SHORT-CHAIN DEHYDROGENASE/REDUCTASE FAMILY 9C"/>
    <property type="match status" value="1"/>
</dbReference>
<comment type="similarity">
    <text evidence="1">Belongs to the short-chain dehydrogenases/reductases (SDR) family.</text>
</comment>
<evidence type="ECO:0000313" key="2">
    <source>
        <dbReference type="EMBL" id="GHO90937.1"/>
    </source>
</evidence>
<dbReference type="SUPFAM" id="SSF51735">
    <property type="entry name" value="NAD(P)-binding Rossmann-fold domains"/>
    <property type="match status" value="1"/>
</dbReference>
<dbReference type="AlphaFoldDB" id="A0A8J3MYJ1"/>
<dbReference type="PRINTS" id="PR00080">
    <property type="entry name" value="SDRFAMILY"/>
</dbReference>
<proteinExistence type="inferred from homology"/>
<comment type="caution">
    <text evidence="2">The sequence shown here is derived from an EMBL/GenBank/DDBJ whole genome shotgun (WGS) entry which is preliminary data.</text>
</comment>
<dbReference type="RefSeq" id="WP_220201870.1">
    <property type="nucleotide sequence ID" value="NZ_BNJK01000001.1"/>
</dbReference>
<evidence type="ECO:0000256" key="1">
    <source>
        <dbReference type="RuleBase" id="RU000363"/>
    </source>
</evidence>
<accession>A0A8J3MYJ1</accession>
<sequence>MKEKIGAVLVTGASSGMGKACALRLAQAGYSVFAGVRKERDAQLLKQEGSSRLIPVILDVTDEQSIAAAREVIRETVGADGLVGLVNNAGVGVTAPIELVPLQELRGQFEINVIGQVAVIQAFLPLIRAARGRILNVGSVGGKITIPFGGPLCSSKYAIESINDALRMELRPWGIHVVLVAPGSIRTPAVEKLVADSEVMVNTFSPEGKARYAASYRAFVQSFLKQEEEGVGPEVMAETVYHALTVHTPRNRYPVGPKARLLPFLGTWLPAGVLDVLRTRMFHVYQPFGKVTE</sequence>
<dbReference type="Proteomes" id="UP000597444">
    <property type="component" value="Unassembled WGS sequence"/>
</dbReference>
<dbReference type="PANTHER" id="PTHR43313:SF1">
    <property type="entry name" value="3BETA-HYDROXYSTEROID DEHYDROGENASE DHS-16"/>
    <property type="match status" value="1"/>
</dbReference>